<dbReference type="PANTHER" id="PTHR16112:SF16">
    <property type="entry name" value="SIX-BANDED, ISOFORM H"/>
    <property type="match status" value="1"/>
</dbReference>
<dbReference type="GO" id="GO:0003677">
    <property type="term" value="F:DNA binding"/>
    <property type="evidence" value="ECO:0007669"/>
    <property type="project" value="InterPro"/>
</dbReference>
<dbReference type="PROSITE" id="PS50982">
    <property type="entry name" value="MBD"/>
    <property type="match status" value="1"/>
</dbReference>
<sequence>MSGQAASPGRLLVYVADPGSRREPPQPPPLHHPYSLPHYYPLRYKDDAKLSDQPDLTKQEQQNIEYNVESFQGGIPVNSGESYQARCPPVGAESSPSPMQAVLLRPGQHQLSESVRSGSETNCSDREPVDKSFLNYQFLEQSVTHQSIVNQSISILNQQVGVNRGVSGEGDSGNAPQLVRTADGVVLAVLPSAQHVNEPELGSRTVQSDCLQTIVVPLGWRRIISGTSVLYVSPSGTALSTLQQLREYLQTAGTCKCGLPCPLRPETAFSFDHKVSSKPYQPPSSGELTKLCNHKRKLLATLSARAQSPATPPPPPAEQIKGAPEAATKKKMKKRHNYPNMSLSQMMVQRDRPAGEMKVIETLCTTGQGL</sequence>
<dbReference type="Proteomes" id="UP000653454">
    <property type="component" value="Unassembled WGS sequence"/>
</dbReference>
<dbReference type="GO" id="GO:0003682">
    <property type="term" value="F:chromatin binding"/>
    <property type="evidence" value="ECO:0007669"/>
    <property type="project" value="TreeGrafter"/>
</dbReference>
<dbReference type="AlphaFoldDB" id="A0A8S4FXX2"/>
<name>A0A8S4FXX2_PLUXY</name>
<dbReference type="PANTHER" id="PTHR16112">
    <property type="entry name" value="METHYL-CPG BINDING PROTEIN, DROSOPHILA"/>
    <property type="match status" value="1"/>
</dbReference>
<proteinExistence type="predicted"/>
<dbReference type="SUPFAM" id="SSF54171">
    <property type="entry name" value="DNA-binding domain"/>
    <property type="match status" value="1"/>
</dbReference>
<accession>A0A8S4FXX2</accession>
<protein>
    <submittedName>
        <fullName evidence="3">(diamondback moth) hypothetical protein</fullName>
    </submittedName>
</protein>
<organism evidence="3 4">
    <name type="scientific">Plutella xylostella</name>
    <name type="common">Diamondback moth</name>
    <name type="synonym">Plutella maculipennis</name>
    <dbReference type="NCBI Taxonomy" id="51655"/>
    <lineage>
        <taxon>Eukaryota</taxon>
        <taxon>Metazoa</taxon>
        <taxon>Ecdysozoa</taxon>
        <taxon>Arthropoda</taxon>
        <taxon>Hexapoda</taxon>
        <taxon>Insecta</taxon>
        <taxon>Pterygota</taxon>
        <taxon>Neoptera</taxon>
        <taxon>Endopterygota</taxon>
        <taxon>Lepidoptera</taxon>
        <taxon>Glossata</taxon>
        <taxon>Ditrysia</taxon>
        <taxon>Yponomeutoidea</taxon>
        <taxon>Plutellidae</taxon>
        <taxon>Plutella</taxon>
    </lineage>
</organism>
<evidence type="ECO:0000313" key="3">
    <source>
        <dbReference type="EMBL" id="CAG9133106.1"/>
    </source>
</evidence>
<reference evidence="3" key="1">
    <citation type="submission" date="2020-11" db="EMBL/GenBank/DDBJ databases">
        <authorList>
            <person name="Whiteford S."/>
        </authorList>
    </citation>
    <scope>NUCLEOTIDE SEQUENCE</scope>
</reference>
<feature type="compositionally biased region" description="Basic and acidic residues" evidence="1">
    <location>
        <begin position="43"/>
        <end position="58"/>
    </location>
</feature>
<evidence type="ECO:0000313" key="4">
    <source>
        <dbReference type="Proteomes" id="UP000653454"/>
    </source>
</evidence>
<evidence type="ECO:0000259" key="2">
    <source>
        <dbReference type="PROSITE" id="PS50982"/>
    </source>
</evidence>
<dbReference type="InterPro" id="IPR016177">
    <property type="entry name" value="DNA-bd_dom_sf"/>
</dbReference>
<dbReference type="Pfam" id="PF01429">
    <property type="entry name" value="MBD"/>
    <property type="match status" value="1"/>
</dbReference>
<feature type="region of interest" description="Disordered" evidence="1">
    <location>
        <begin position="305"/>
        <end position="335"/>
    </location>
</feature>
<feature type="region of interest" description="Disordered" evidence="1">
    <location>
        <begin position="1"/>
        <end position="58"/>
    </location>
</feature>
<feature type="compositionally biased region" description="Low complexity" evidence="1">
    <location>
        <begin position="32"/>
        <end position="42"/>
    </location>
</feature>
<dbReference type="EMBL" id="CAJHNJ030000057">
    <property type="protein sequence ID" value="CAG9133106.1"/>
    <property type="molecule type" value="Genomic_DNA"/>
</dbReference>
<dbReference type="InterPro" id="IPR001739">
    <property type="entry name" value="Methyl_CpG_DNA-bd"/>
</dbReference>
<evidence type="ECO:0000256" key="1">
    <source>
        <dbReference type="SAM" id="MobiDB-lite"/>
    </source>
</evidence>
<gene>
    <name evidence="3" type="ORF">PLXY2_LOCUS11354</name>
</gene>
<comment type="caution">
    <text evidence="3">The sequence shown here is derived from an EMBL/GenBank/DDBJ whole genome shotgun (WGS) entry which is preliminary data.</text>
</comment>
<dbReference type="GO" id="GO:0005634">
    <property type="term" value="C:nucleus"/>
    <property type="evidence" value="ECO:0007669"/>
    <property type="project" value="TreeGrafter"/>
</dbReference>
<dbReference type="SMART" id="SM00391">
    <property type="entry name" value="MBD"/>
    <property type="match status" value="1"/>
</dbReference>
<keyword evidence="4" id="KW-1185">Reference proteome</keyword>
<dbReference type="GO" id="GO:0010369">
    <property type="term" value="C:chromocenter"/>
    <property type="evidence" value="ECO:0007669"/>
    <property type="project" value="TreeGrafter"/>
</dbReference>
<feature type="domain" description="MBD" evidence="2">
    <location>
        <begin position="206"/>
        <end position="276"/>
    </location>
</feature>